<organism evidence="3 4">
    <name type="scientific">Bosea minatitlanensis</name>
    <dbReference type="NCBI Taxonomy" id="128782"/>
    <lineage>
        <taxon>Bacteria</taxon>
        <taxon>Pseudomonadati</taxon>
        <taxon>Pseudomonadota</taxon>
        <taxon>Alphaproteobacteria</taxon>
        <taxon>Hyphomicrobiales</taxon>
        <taxon>Boseaceae</taxon>
        <taxon>Bosea</taxon>
    </lineage>
</organism>
<dbReference type="Proteomes" id="UP001595976">
    <property type="component" value="Unassembled WGS sequence"/>
</dbReference>
<dbReference type="EMBL" id="JBHSLI010000002">
    <property type="protein sequence ID" value="MFC5292873.1"/>
    <property type="molecule type" value="Genomic_DNA"/>
</dbReference>
<feature type="signal peptide" evidence="1">
    <location>
        <begin position="1"/>
        <end position="23"/>
    </location>
</feature>
<dbReference type="PROSITE" id="PS51318">
    <property type="entry name" value="TAT"/>
    <property type="match status" value="1"/>
</dbReference>
<evidence type="ECO:0000256" key="1">
    <source>
        <dbReference type="SAM" id="SignalP"/>
    </source>
</evidence>
<feature type="domain" description="SsuA/THI5-like" evidence="2">
    <location>
        <begin position="51"/>
        <end position="258"/>
    </location>
</feature>
<dbReference type="SUPFAM" id="SSF53850">
    <property type="entry name" value="Periplasmic binding protein-like II"/>
    <property type="match status" value="1"/>
</dbReference>
<dbReference type="InterPro" id="IPR015168">
    <property type="entry name" value="SsuA/THI5"/>
</dbReference>
<dbReference type="RefSeq" id="WP_158445466.1">
    <property type="nucleotide sequence ID" value="NZ_JAOAOS010000002.1"/>
</dbReference>
<evidence type="ECO:0000313" key="4">
    <source>
        <dbReference type="Proteomes" id="UP001595976"/>
    </source>
</evidence>
<accession>A0ABW0F2S9</accession>
<dbReference type="InterPro" id="IPR006311">
    <property type="entry name" value="TAT_signal"/>
</dbReference>
<proteinExistence type="predicted"/>
<dbReference type="PANTHER" id="PTHR31528">
    <property type="entry name" value="4-AMINO-5-HYDROXYMETHYL-2-METHYLPYRIMIDINE PHOSPHATE SYNTHASE THI11-RELATED"/>
    <property type="match status" value="1"/>
</dbReference>
<comment type="caution">
    <text evidence="3">The sequence shown here is derived from an EMBL/GenBank/DDBJ whole genome shotgun (WGS) entry which is preliminary data.</text>
</comment>
<dbReference type="Pfam" id="PF09084">
    <property type="entry name" value="NMT1"/>
    <property type="match status" value="1"/>
</dbReference>
<dbReference type="PANTHER" id="PTHR31528:SF3">
    <property type="entry name" value="THIAMINE BIOSYNTHESIS PROTEIN HI_0357-RELATED"/>
    <property type="match status" value="1"/>
</dbReference>
<evidence type="ECO:0000313" key="3">
    <source>
        <dbReference type="EMBL" id="MFC5292873.1"/>
    </source>
</evidence>
<sequence>MTSMKFRLSRRAALGLIGGSAAASLVPVPGARVSAQTLDKLSFQTNWRAQAEHGGFYLALANGIYRKYGIDAEIRPGGPQQNPSQLLLGGRVDMTMSTSFEAIRFAQENIPFLAIASIFQKDPQVIISHPNQGNDSLEALKGKPILIGAEARTAFWPFLRAKFGYTDEQIRPYTYNMAPFLADKKLSQQGFLSAEPFVVQKAGVTPVVHLLADHGFDAYNTTINVSRKLMDAKKDLVQRFITATLEGWDLYLKAGPEAAAANALILKDNPDMDQEKIDYAVRMMNERGIVRSGDALTLGIGTMSDARWANFYKTMSEVGVFPAGVDVKKAYTLDFVNKGVGKA</sequence>
<dbReference type="InterPro" id="IPR027939">
    <property type="entry name" value="NMT1/THI5"/>
</dbReference>
<feature type="chain" id="PRO_5046321082" evidence="1">
    <location>
        <begin position="24"/>
        <end position="343"/>
    </location>
</feature>
<evidence type="ECO:0000259" key="2">
    <source>
        <dbReference type="Pfam" id="PF09084"/>
    </source>
</evidence>
<keyword evidence="4" id="KW-1185">Reference proteome</keyword>
<name>A0ABW0F2S9_9HYPH</name>
<gene>
    <name evidence="3" type="ORF">ACFPK2_07705</name>
</gene>
<protein>
    <submittedName>
        <fullName evidence="3">ABC transporter substrate-binding protein</fullName>
    </submittedName>
</protein>
<dbReference type="Gene3D" id="3.40.190.10">
    <property type="entry name" value="Periplasmic binding protein-like II"/>
    <property type="match status" value="2"/>
</dbReference>
<keyword evidence="1" id="KW-0732">Signal</keyword>
<reference evidence="4" key="1">
    <citation type="journal article" date="2019" name="Int. J. Syst. Evol. Microbiol.">
        <title>The Global Catalogue of Microorganisms (GCM) 10K type strain sequencing project: providing services to taxonomists for standard genome sequencing and annotation.</title>
        <authorList>
            <consortium name="The Broad Institute Genomics Platform"/>
            <consortium name="The Broad Institute Genome Sequencing Center for Infectious Disease"/>
            <person name="Wu L."/>
            <person name="Ma J."/>
        </authorList>
    </citation>
    <scope>NUCLEOTIDE SEQUENCE [LARGE SCALE GENOMIC DNA]</scope>
    <source>
        <strain evidence="4">CGMCC 1.15643</strain>
    </source>
</reference>